<organism evidence="2 3">
    <name type="scientific">Plutella xylostella</name>
    <name type="common">Diamondback moth</name>
    <name type="synonym">Plutella maculipennis</name>
    <dbReference type="NCBI Taxonomy" id="51655"/>
    <lineage>
        <taxon>Eukaryota</taxon>
        <taxon>Metazoa</taxon>
        <taxon>Ecdysozoa</taxon>
        <taxon>Arthropoda</taxon>
        <taxon>Hexapoda</taxon>
        <taxon>Insecta</taxon>
        <taxon>Pterygota</taxon>
        <taxon>Neoptera</taxon>
        <taxon>Endopterygota</taxon>
        <taxon>Lepidoptera</taxon>
        <taxon>Glossata</taxon>
        <taxon>Ditrysia</taxon>
        <taxon>Yponomeutoidea</taxon>
        <taxon>Plutellidae</taxon>
        <taxon>Plutella</taxon>
    </lineage>
</organism>
<name>A0ABQ7Q4B9_PLUXY</name>
<comment type="caution">
    <text evidence="2">The sequence shown here is derived from an EMBL/GenBank/DDBJ whole genome shotgun (WGS) entry which is preliminary data.</text>
</comment>
<gene>
    <name evidence="2" type="ORF">JYU34_017009</name>
</gene>
<feature type="region of interest" description="Disordered" evidence="1">
    <location>
        <begin position="67"/>
        <end position="101"/>
    </location>
</feature>
<dbReference type="Proteomes" id="UP000823941">
    <property type="component" value="Chromosome 22"/>
</dbReference>
<sequence>MSVVGGVGTRGGPASFREPQLLAHTHTRTRWYSGGMWRSRTLPRTWLRPWLTTLRVDKSVPAPRLFAKGSGSADESPDGSIPAAAAAATPRHRHATPRHRYATPRHRYATQTLYCEYCSPTVRRLNSQLSKLSVLH</sequence>
<proteinExistence type="predicted"/>
<dbReference type="EMBL" id="JAHIBW010000022">
    <property type="protein sequence ID" value="KAG7299975.1"/>
    <property type="molecule type" value="Genomic_DNA"/>
</dbReference>
<feature type="compositionally biased region" description="Basic residues" evidence="1">
    <location>
        <begin position="90"/>
        <end position="101"/>
    </location>
</feature>
<evidence type="ECO:0000313" key="3">
    <source>
        <dbReference type="Proteomes" id="UP000823941"/>
    </source>
</evidence>
<keyword evidence="3" id="KW-1185">Reference proteome</keyword>
<evidence type="ECO:0000313" key="2">
    <source>
        <dbReference type="EMBL" id="KAG7299975.1"/>
    </source>
</evidence>
<evidence type="ECO:0000256" key="1">
    <source>
        <dbReference type="SAM" id="MobiDB-lite"/>
    </source>
</evidence>
<accession>A0ABQ7Q4B9</accession>
<protein>
    <submittedName>
        <fullName evidence="2">Uncharacterized protein</fullName>
    </submittedName>
</protein>
<reference evidence="2 3" key="1">
    <citation type="submission" date="2021-06" db="EMBL/GenBank/DDBJ databases">
        <title>A haploid diamondback moth (Plutella xylostella L.) genome assembly resolves 31 chromosomes and identifies a diamide resistance mutation.</title>
        <authorList>
            <person name="Ward C.M."/>
            <person name="Perry K.D."/>
            <person name="Baker G."/>
            <person name="Powis K."/>
            <person name="Heckel D.G."/>
            <person name="Baxter S.W."/>
        </authorList>
    </citation>
    <scope>NUCLEOTIDE SEQUENCE [LARGE SCALE GENOMIC DNA]</scope>
    <source>
        <strain evidence="2 3">LV</strain>
        <tissue evidence="2">Single pupa</tissue>
    </source>
</reference>